<organism evidence="2 3">
    <name type="scientific">Vibrio cholerae</name>
    <dbReference type="NCBI Taxonomy" id="666"/>
    <lineage>
        <taxon>Bacteria</taxon>
        <taxon>Pseudomonadati</taxon>
        <taxon>Pseudomonadota</taxon>
        <taxon>Gammaproteobacteria</taxon>
        <taxon>Vibrionales</taxon>
        <taxon>Vibrionaceae</taxon>
        <taxon>Vibrio</taxon>
    </lineage>
</organism>
<evidence type="ECO:0000256" key="1">
    <source>
        <dbReference type="SAM" id="MobiDB-lite"/>
    </source>
</evidence>
<dbReference type="EMBL" id="CWOW01000011">
    <property type="protein sequence ID" value="CSA73332.1"/>
    <property type="molecule type" value="Genomic_DNA"/>
</dbReference>
<sequence>MSPFRAAEDDEFVAASPPPTAHQSAEVDSESLSGNRALVIRHNSLAAVSFAKLADRVWPTSPRFLNLPAAQTALRAPTPRQYQRECCAHETHRKSAHLRHPVPDRFVACAS</sequence>
<reference evidence="2 3" key="1">
    <citation type="submission" date="2015-07" db="EMBL/GenBank/DDBJ databases">
        <authorList>
            <consortium name="Pathogen Informatics"/>
        </authorList>
    </citation>
    <scope>NUCLEOTIDE SEQUENCE [LARGE SCALE GENOMIC DNA]</scope>
    <source>
        <strain evidence="2 3">A51</strain>
    </source>
</reference>
<name>A0A656ALA7_VIBCL</name>
<proteinExistence type="predicted"/>
<gene>
    <name evidence="2" type="ORF">ERS013165_02293</name>
</gene>
<dbReference type="AlphaFoldDB" id="A0A656ALA7"/>
<accession>A0A656ALA7</accession>
<protein>
    <submittedName>
        <fullName evidence="2">Uncharacterized protein</fullName>
    </submittedName>
</protein>
<dbReference type="Proteomes" id="UP000044806">
    <property type="component" value="Unassembled WGS sequence"/>
</dbReference>
<feature type="region of interest" description="Disordered" evidence="1">
    <location>
        <begin position="1"/>
        <end position="31"/>
    </location>
</feature>
<evidence type="ECO:0000313" key="3">
    <source>
        <dbReference type="Proteomes" id="UP000044806"/>
    </source>
</evidence>
<evidence type="ECO:0000313" key="2">
    <source>
        <dbReference type="EMBL" id="CSA73332.1"/>
    </source>
</evidence>